<dbReference type="NCBIfam" id="TIGR01439">
    <property type="entry name" value="lp_hng_hel_AbrB"/>
    <property type="match status" value="1"/>
</dbReference>
<evidence type="ECO:0000313" key="3">
    <source>
        <dbReference type="Proteomes" id="UP000032515"/>
    </source>
</evidence>
<dbReference type="SMART" id="SM00966">
    <property type="entry name" value="SpoVT_AbrB"/>
    <property type="match status" value="1"/>
</dbReference>
<evidence type="ECO:0000259" key="1">
    <source>
        <dbReference type="SMART" id="SM00966"/>
    </source>
</evidence>
<dbReference type="GO" id="GO:0003677">
    <property type="term" value="F:DNA binding"/>
    <property type="evidence" value="ECO:0007669"/>
    <property type="project" value="InterPro"/>
</dbReference>
<dbReference type="OrthoDB" id="7160352at2"/>
<dbReference type="Proteomes" id="UP000032515">
    <property type="component" value="Unassembled WGS sequence"/>
</dbReference>
<accession>A0A0D7EKV7</accession>
<dbReference type="AlphaFoldDB" id="A0A0D7EKV7"/>
<comment type="caution">
    <text evidence="2">The sequence shown here is derived from an EMBL/GenBank/DDBJ whole genome shotgun (WGS) entry which is preliminary data.</text>
</comment>
<dbReference type="Gene3D" id="2.10.260.10">
    <property type="match status" value="1"/>
</dbReference>
<dbReference type="InterPro" id="IPR037914">
    <property type="entry name" value="SpoVT-AbrB_sf"/>
</dbReference>
<proteinExistence type="predicted"/>
<organism evidence="2 3">
    <name type="scientific">Rhodopseudomonas palustris</name>
    <dbReference type="NCBI Taxonomy" id="1076"/>
    <lineage>
        <taxon>Bacteria</taxon>
        <taxon>Pseudomonadati</taxon>
        <taxon>Pseudomonadota</taxon>
        <taxon>Alphaproteobacteria</taxon>
        <taxon>Hyphomicrobiales</taxon>
        <taxon>Nitrobacteraceae</taxon>
        <taxon>Rhodopseudomonas</taxon>
    </lineage>
</organism>
<dbReference type="InterPro" id="IPR007159">
    <property type="entry name" value="SpoVT-AbrB_dom"/>
</dbReference>
<dbReference type="PATRIC" id="fig|1076.23.peg.3192"/>
<dbReference type="EMBL" id="JXXE01000299">
    <property type="protein sequence ID" value="KIZ41469.1"/>
    <property type="molecule type" value="Genomic_DNA"/>
</dbReference>
<gene>
    <name evidence="2" type="ORF">OO17_15015</name>
</gene>
<feature type="domain" description="SpoVT-AbrB" evidence="1">
    <location>
        <begin position="9"/>
        <end position="54"/>
    </location>
</feature>
<name>A0A0D7EKV7_RHOPL</name>
<evidence type="ECO:0000313" key="2">
    <source>
        <dbReference type="EMBL" id="KIZ41469.1"/>
    </source>
</evidence>
<reference evidence="2 3" key="1">
    <citation type="submission" date="2014-11" db="EMBL/GenBank/DDBJ databases">
        <title>Genomics and ecophysiology of heterotrophic nitrogen fixing bacteria isolated from estuarine surface water.</title>
        <authorList>
            <person name="Bentzon-Tilia M."/>
            <person name="Severin I."/>
            <person name="Hansen L.H."/>
            <person name="Riemann L."/>
        </authorList>
    </citation>
    <scope>NUCLEOTIDE SEQUENCE [LARGE SCALE GENOMIC DNA]</scope>
    <source>
        <strain evidence="2 3">BAL398</strain>
    </source>
</reference>
<dbReference type="RefSeq" id="WP_044412407.1">
    <property type="nucleotide sequence ID" value="NZ_JXXE01000299.1"/>
</dbReference>
<protein>
    <submittedName>
        <fullName evidence="2">AbrB family transcriptional regulator</fullName>
    </submittedName>
</protein>
<dbReference type="SUPFAM" id="SSF89447">
    <property type="entry name" value="AbrB/MazE/MraZ-like"/>
    <property type="match status" value="1"/>
</dbReference>
<sequence length="91" mass="10110">MSAAKYLTTTVSTKGQVILPKAIRHHRQWPAGTRLVVEDTPDGVLLRQESRFAQTRPQDVFASLPYRGKPKTLAEMEAGIAAEARRRHAGD</sequence>